<gene>
    <name evidence="3" type="ORF">GCM10022226_32300</name>
</gene>
<dbReference type="InterPro" id="IPR003594">
    <property type="entry name" value="HATPase_dom"/>
</dbReference>
<organism evidence="3 4">
    <name type="scientific">Sphaerisporangium flaviroseum</name>
    <dbReference type="NCBI Taxonomy" id="509199"/>
    <lineage>
        <taxon>Bacteria</taxon>
        <taxon>Bacillati</taxon>
        <taxon>Actinomycetota</taxon>
        <taxon>Actinomycetes</taxon>
        <taxon>Streptosporangiales</taxon>
        <taxon>Streptosporangiaceae</taxon>
        <taxon>Sphaerisporangium</taxon>
    </lineage>
</organism>
<evidence type="ECO:0000259" key="2">
    <source>
        <dbReference type="Pfam" id="PF13581"/>
    </source>
</evidence>
<dbReference type="CDD" id="cd16936">
    <property type="entry name" value="HATPase_RsbW-like"/>
    <property type="match status" value="1"/>
</dbReference>
<sequence length="148" mass="16436">MDERPDGLRTVCWDLPNELAVVGKTRRLVRDVLIAWTLSDLADDVALVVGELLANAINYGAPPIRLSLWAGADDLCLRITDHGPELPHQLHLGLEACHGRGLPIVEALTDDYGITPFRDTHGKTVWARWCRSPIRTPPGHAIEKEHRS</sequence>
<dbReference type="SUPFAM" id="SSF55874">
    <property type="entry name" value="ATPase domain of HSP90 chaperone/DNA topoisomerase II/histidine kinase"/>
    <property type="match status" value="1"/>
</dbReference>
<keyword evidence="4" id="KW-1185">Reference proteome</keyword>
<protein>
    <recommendedName>
        <fullName evidence="2">Histidine kinase/HSP90-like ATPase domain-containing protein</fullName>
    </recommendedName>
</protein>
<evidence type="ECO:0000313" key="3">
    <source>
        <dbReference type="EMBL" id="GAA3809508.1"/>
    </source>
</evidence>
<accession>A0ABP7I5A3</accession>
<keyword evidence="1" id="KW-0808">Transferase</keyword>
<dbReference type="RefSeq" id="WP_344939752.1">
    <property type="nucleotide sequence ID" value="NZ_BAAAZR010000007.1"/>
</dbReference>
<feature type="domain" description="Histidine kinase/HSP90-like ATPase" evidence="2">
    <location>
        <begin position="16"/>
        <end position="129"/>
    </location>
</feature>
<dbReference type="Pfam" id="PF13581">
    <property type="entry name" value="HATPase_c_2"/>
    <property type="match status" value="1"/>
</dbReference>
<dbReference type="PANTHER" id="PTHR35526:SF3">
    <property type="entry name" value="ANTI-SIGMA-F FACTOR RSBW"/>
    <property type="match status" value="1"/>
</dbReference>
<dbReference type="PANTHER" id="PTHR35526">
    <property type="entry name" value="ANTI-SIGMA-F FACTOR RSBW-RELATED"/>
    <property type="match status" value="1"/>
</dbReference>
<evidence type="ECO:0000256" key="1">
    <source>
        <dbReference type="ARBA" id="ARBA00022527"/>
    </source>
</evidence>
<keyword evidence="1" id="KW-0723">Serine/threonine-protein kinase</keyword>
<dbReference type="EMBL" id="BAAAZR010000007">
    <property type="protein sequence ID" value="GAA3809508.1"/>
    <property type="molecule type" value="Genomic_DNA"/>
</dbReference>
<comment type="caution">
    <text evidence="3">The sequence shown here is derived from an EMBL/GenBank/DDBJ whole genome shotgun (WGS) entry which is preliminary data.</text>
</comment>
<dbReference type="InterPro" id="IPR036890">
    <property type="entry name" value="HATPase_C_sf"/>
</dbReference>
<dbReference type="Proteomes" id="UP001500888">
    <property type="component" value="Unassembled WGS sequence"/>
</dbReference>
<dbReference type="InterPro" id="IPR050267">
    <property type="entry name" value="Anti-sigma-factor_SerPK"/>
</dbReference>
<reference evidence="4" key="1">
    <citation type="journal article" date="2019" name="Int. J. Syst. Evol. Microbiol.">
        <title>The Global Catalogue of Microorganisms (GCM) 10K type strain sequencing project: providing services to taxonomists for standard genome sequencing and annotation.</title>
        <authorList>
            <consortium name="The Broad Institute Genomics Platform"/>
            <consortium name="The Broad Institute Genome Sequencing Center for Infectious Disease"/>
            <person name="Wu L."/>
            <person name="Ma J."/>
        </authorList>
    </citation>
    <scope>NUCLEOTIDE SEQUENCE [LARGE SCALE GENOMIC DNA]</scope>
    <source>
        <strain evidence="4">JCM 16908</strain>
    </source>
</reference>
<dbReference type="Gene3D" id="3.30.565.10">
    <property type="entry name" value="Histidine kinase-like ATPase, C-terminal domain"/>
    <property type="match status" value="1"/>
</dbReference>
<evidence type="ECO:0000313" key="4">
    <source>
        <dbReference type="Proteomes" id="UP001500888"/>
    </source>
</evidence>
<name>A0ABP7I5A3_9ACTN</name>
<proteinExistence type="predicted"/>
<keyword evidence="1" id="KW-0418">Kinase</keyword>